<dbReference type="AlphaFoldDB" id="A0A9N9C584"/>
<evidence type="ECO:0000313" key="1">
    <source>
        <dbReference type="EMBL" id="CAG8587496.1"/>
    </source>
</evidence>
<name>A0A9N9C584_9GLOM</name>
<organism evidence="1 2">
    <name type="scientific">Acaulospora morrowiae</name>
    <dbReference type="NCBI Taxonomy" id="94023"/>
    <lineage>
        <taxon>Eukaryota</taxon>
        <taxon>Fungi</taxon>
        <taxon>Fungi incertae sedis</taxon>
        <taxon>Mucoromycota</taxon>
        <taxon>Glomeromycotina</taxon>
        <taxon>Glomeromycetes</taxon>
        <taxon>Diversisporales</taxon>
        <taxon>Acaulosporaceae</taxon>
        <taxon>Acaulospora</taxon>
    </lineage>
</organism>
<accession>A0A9N9C584</accession>
<protein>
    <submittedName>
        <fullName evidence="1">15452_t:CDS:1</fullName>
    </submittedName>
</protein>
<evidence type="ECO:0000313" key="2">
    <source>
        <dbReference type="Proteomes" id="UP000789342"/>
    </source>
</evidence>
<comment type="caution">
    <text evidence="1">The sequence shown here is derived from an EMBL/GenBank/DDBJ whole genome shotgun (WGS) entry which is preliminary data.</text>
</comment>
<dbReference type="EMBL" id="CAJVPV010005242">
    <property type="protein sequence ID" value="CAG8587496.1"/>
    <property type="molecule type" value="Genomic_DNA"/>
</dbReference>
<gene>
    <name evidence="1" type="ORF">AMORRO_LOCUS7197</name>
</gene>
<dbReference type="Proteomes" id="UP000789342">
    <property type="component" value="Unassembled WGS sequence"/>
</dbReference>
<sequence length="88" mass="9611">MTPLTCSPTVHPGTSLKILNASIGQTKNSTQWEQVIGGSQSGSEILASEIYAFESNTDSEMYQQTRLYDLDEILRAMITLSDGSLILL</sequence>
<proteinExistence type="predicted"/>
<keyword evidence="2" id="KW-1185">Reference proteome</keyword>
<reference evidence="1" key="1">
    <citation type="submission" date="2021-06" db="EMBL/GenBank/DDBJ databases">
        <authorList>
            <person name="Kallberg Y."/>
            <person name="Tangrot J."/>
            <person name="Rosling A."/>
        </authorList>
    </citation>
    <scope>NUCLEOTIDE SEQUENCE</scope>
    <source>
        <strain evidence="1">CL551</strain>
    </source>
</reference>